<evidence type="ECO:0000313" key="5">
    <source>
        <dbReference type="Proteomes" id="UP001596002"/>
    </source>
</evidence>
<keyword evidence="1" id="KW-0328">Glycosyltransferase</keyword>
<keyword evidence="2" id="KW-0808">Transferase</keyword>
<dbReference type="RefSeq" id="WP_380028868.1">
    <property type="nucleotide sequence ID" value="NZ_JBHSHC010000147.1"/>
</dbReference>
<sequence>MKHSLFVPDTQDEIEGQVDFVVFAEGLVHFRNTWFLYYGMADSKVGVACFTPSEFPV</sequence>
<dbReference type="SUPFAM" id="SSF75005">
    <property type="entry name" value="Arabinanase/levansucrase/invertase"/>
    <property type="match status" value="1"/>
</dbReference>
<dbReference type="EMBL" id="JBHSHC010000147">
    <property type="protein sequence ID" value="MFC4769866.1"/>
    <property type="molecule type" value="Genomic_DNA"/>
</dbReference>
<protein>
    <submittedName>
        <fullName evidence="4">Uncharacterized protein</fullName>
    </submittedName>
</protein>
<name>A0ABV9Q705_9BACL</name>
<evidence type="ECO:0000256" key="2">
    <source>
        <dbReference type="ARBA" id="ARBA00022679"/>
    </source>
</evidence>
<dbReference type="Proteomes" id="UP001596002">
    <property type="component" value="Unassembled WGS sequence"/>
</dbReference>
<keyword evidence="5" id="KW-1185">Reference proteome</keyword>
<evidence type="ECO:0000256" key="3">
    <source>
        <dbReference type="ARBA" id="ARBA00024356"/>
    </source>
</evidence>
<dbReference type="InterPro" id="IPR023296">
    <property type="entry name" value="Glyco_hydro_beta-prop_sf"/>
</dbReference>
<comment type="similarity">
    <text evidence="3">Belongs to the glycosyl hydrolase 130 family.</text>
</comment>
<dbReference type="Gene3D" id="2.115.10.20">
    <property type="entry name" value="Glycosyl hydrolase domain, family 43"/>
    <property type="match status" value="1"/>
</dbReference>
<dbReference type="InterPro" id="IPR007184">
    <property type="entry name" value="Mannoside_phosphorylase"/>
</dbReference>
<reference evidence="5" key="1">
    <citation type="journal article" date="2019" name="Int. J. Syst. Evol. Microbiol.">
        <title>The Global Catalogue of Microorganisms (GCM) 10K type strain sequencing project: providing services to taxonomists for standard genome sequencing and annotation.</title>
        <authorList>
            <consortium name="The Broad Institute Genomics Platform"/>
            <consortium name="The Broad Institute Genome Sequencing Center for Infectious Disease"/>
            <person name="Wu L."/>
            <person name="Ma J."/>
        </authorList>
    </citation>
    <scope>NUCLEOTIDE SEQUENCE [LARGE SCALE GENOMIC DNA]</scope>
    <source>
        <strain evidence="5">WYCCWR 12678</strain>
    </source>
</reference>
<gene>
    <name evidence="4" type="ORF">ACFO8Q_21395</name>
</gene>
<dbReference type="Pfam" id="PF04041">
    <property type="entry name" value="Glyco_hydro_130"/>
    <property type="match status" value="1"/>
</dbReference>
<accession>A0ABV9Q705</accession>
<evidence type="ECO:0000313" key="4">
    <source>
        <dbReference type="EMBL" id="MFC4769866.1"/>
    </source>
</evidence>
<evidence type="ECO:0000256" key="1">
    <source>
        <dbReference type="ARBA" id="ARBA00022676"/>
    </source>
</evidence>
<organism evidence="4 5">
    <name type="scientific">Effusibacillus consociatus</name>
    <dbReference type="NCBI Taxonomy" id="1117041"/>
    <lineage>
        <taxon>Bacteria</taxon>
        <taxon>Bacillati</taxon>
        <taxon>Bacillota</taxon>
        <taxon>Bacilli</taxon>
        <taxon>Bacillales</taxon>
        <taxon>Alicyclobacillaceae</taxon>
        <taxon>Effusibacillus</taxon>
    </lineage>
</organism>
<proteinExistence type="inferred from homology"/>
<comment type="caution">
    <text evidence="4">The sequence shown here is derived from an EMBL/GenBank/DDBJ whole genome shotgun (WGS) entry which is preliminary data.</text>
</comment>